<dbReference type="PROSITE" id="PS51898">
    <property type="entry name" value="TYR_RECOMBINASE"/>
    <property type="match status" value="1"/>
</dbReference>
<comment type="caution">
    <text evidence="4">The sequence shown here is derived from an EMBL/GenBank/DDBJ whole genome shotgun (WGS) entry which is preliminary data.</text>
</comment>
<proteinExistence type="predicted"/>
<evidence type="ECO:0000313" key="5">
    <source>
        <dbReference type="Proteomes" id="UP000583127"/>
    </source>
</evidence>
<name>A0A7X9X8P7_9BURK</name>
<dbReference type="EMBL" id="JABBFZ010000015">
    <property type="protein sequence ID" value="NML33568.1"/>
    <property type="molecule type" value="Genomic_DNA"/>
</dbReference>
<sequence length="201" mass="21803">MRAFKVQESELTYLVPQQIRALLAALAEGRNVHVLLISKVCLATGARWGEAEGLRRTQIKGGQIQFVKTKSSKARSVPITDALERELIAHFGNYGDSDTGRLFEASSSAFREAVERAGLVLPDGQLTHVLRHTFASHFMMNGGNILALQRALGHHSLTMTMRYAYLSPEHLAEARRLNPIARLESGGEAVAVAGDVSAGVG</sequence>
<keyword evidence="2" id="KW-0233">DNA recombination</keyword>
<dbReference type="PANTHER" id="PTHR30349">
    <property type="entry name" value="PHAGE INTEGRASE-RELATED"/>
    <property type="match status" value="1"/>
</dbReference>
<dbReference type="AlphaFoldDB" id="A0A7X9X8P7"/>
<dbReference type="InterPro" id="IPR011010">
    <property type="entry name" value="DNA_brk_join_enz"/>
</dbReference>
<dbReference type="InterPro" id="IPR002104">
    <property type="entry name" value="Integrase_catalytic"/>
</dbReference>
<dbReference type="InterPro" id="IPR013762">
    <property type="entry name" value="Integrase-like_cat_sf"/>
</dbReference>
<keyword evidence="1" id="KW-0229">DNA integration</keyword>
<accession>A0A7X9X8P7</accession>
<organism evidence="4 5">
    <name type="scientific">Paraburkholderia antibiotica</name>
    <dbReference type="NCBI Taxonomy" id="2728839"/>
    <lineage>
        <taxon>Bacteria</taxon>
        <taxon>Pseudomonadati</taxon>
        <taxon>Pseudomonadota</taxon>
        <taxon>Betaproteobacteria</taxon>
        <taxon>Burkholderiales</taxon>
        <taxon>Burkholderiaceae</taxon>
        <taxon>Paraburkholderia</taxon>
    </lineage>
</organism>
<evidence type="ECO:0000256" key="1">
    <source>
        <dbReference type="ARBA" id="ARBA00022908"/>
    </source>
</evidence>
<feature type="domain" description="Tyr recombinase" evidence="3">
    <location>
        <begin position="9"/>
        <end position="176"/>
    </location>
</feature>
<dbReference type="CDD" id="cd00796">
    <property type="entry name" value="INT_Rci_Hp1_C"/>
    <property type="match status" value="1"/>
</dbReference>
<evidence type="ECO:0000259" key="3">
    <source>
        <dbReference type="PROSITE" id="PS51898"/>
    </source>
</evidence>
<dbReference type="GO" id="GO:0015074">
    <property type="term" value="P:DNA integration"/>
    <property type="evidence" value="ECO:0007669"/>
    <property type="project" value="UniProtKB-KW"/>
</dbReference>
<dbReference type="Proteomes" id="UP000583127">
    <property type="component" value="Unassembled WGS sequence"/>
</dbReference>
<protein>
    <submittedName>
        <fullName evidence="4">Tyrosine-type recombinase/integrase</fullName>
    </submittedName>
</protein>
<dbReference type="SUPFAM" id="SSF56349">
    <property type="entry name" value="DNA breaking-rejoining enzymes"/>
    <property type="match status" value="1"/>
</dbReference>
<keyword evidence="5" id="KW-1185">Reference proteome</keyword>
<dbReference type="GO" id="GO:0006310">
    <property type="term" value="P:DNA recombination"/>
    <property type="evidence" value="ECO:0007669"/>
    <property type="project" value="UniProtKB-KW"/>
</dbReference>
<reference evidence="4 5" key="1">
    <citation type="submission" date="2020-04" db="EMBL/GenBank/DDBJ databases">
        <title>Paraburkholderia sp. G-4-1-8 isolated from soil.</title>
        <authorList>
            <person name="Dahal R.H."/>
        </authorList>
    </citation>
    <scope>NUCLEOTIDE SEQUENCE [LARGE SCALE GENOMIC DNA]</scope>
    <source>
        <strain evidence="4 5">G-4-1-8</strain>
    </source>
</reference>
<gene>
    <name evidence="4" type="ORF">HHL14_22380</name>
</gene>
<dbReference type="Gene3D" id="1.10.443.10">
    <property type="entry name" value="Intergrase catalytic core"/>
    <property type="match status" value="1"/>
</dbReference>
<evidence type="ECO:0000313" key="4">
    <source>
        <dbReference type="EMBL" id="NML33568.1"/>
    </source>
</evidence>
<dbReference type="Pfam" id="PF00589">
    <property type="entry name" value="Phage_integrase"/>
    <property type="match status" value="1"/>
</dbReference>
<dbReference type="PANTHER" id="PTHR30349:SF93">
    <property type="entry name" value="FELS-2 PROPHAGE PROTEIN"/>
    <property type="match status" value="1"/>
</dbReference>
<evidence type="ECO:0000256" key="2">
    <source>
        <dbReference type="ARBA" id="ARBA00023172"/>
    </source>
</evidence>
<dbReference type="GO" id="GO:0003677">
    <property type="term" value="F:DNA binding"/>
    <property type="evidence" value="ECO:0007669"/>
    <property type="project" value="InterPro"/>
</dbReference>
<dbReference type="InterPro" id="IPR050090">
    <property type="entry name" value="Tyrosine_recombinase_XerCD"/>
</dbReference>